<feature type="domain" description="STAS" evidence="1">
    <location>
        <begin position="15"/>
        <end position="69"/>
    </location>
</feature>
<dbReference type="Pfam" id="PF01740">
    <property type="entry name" value="STAS"/>
    <property type="match status" value="1"/>
</dbReference>
<evidence type="ECO:0000313" key="2">
    <source>
        <dbReference type="EMBL" id="UMB67779.1"/>
    </source>
</evidence>
<evidence type="ECO:0000313" key="3">
    <source>
        <dbReference type="Proteomes" id="UP001055336"/>
    </source>
</evidence>
<reference evidence="2" key="1">
    <citation type="submission" date="2022-08" db="EMBL/GenBank/DDBJ databases">
        <title>Whole genome sequencing of non-tuberculosis mycobacteria type-strains.</title>
        <authorList>
            <person name="Igarashi Y."/>
            <person name="Osugi A."/>
            <person name="Mitarai S."/>
        </authorList>
    </citation>
    <scope>NUCLEOTIDE SEQUENCE</scope>
    <source>
        <strain evidence="2">DSM 45127</strain>
    </source>
</reference>
<accession>A0ABY3VEC9</accession>
<dbReference type="Proteomes" id="UP001055336">
    <property type="component" value="Chromosome"/>
</dbReference>
<dbReference type="CDD" id="cd07043">
    <property type="entry name" value="STAS_anti-anti-sigma_factors"/>
    <property type="match status" value="1"/>
</dbReference>
<dbReference type="EMBL" id="CP092488">
    <property type="protein sequence ID" value="UMB67779.1"/>
    <property type="molecule type" value="Genomic_DNA"/>
</dbReference>
<name>A0ABY3VEC9_9MYCO</name>
<dbReference type="InterPro" id="IPR002645">
    <property type="entry name" value="STAS_dom"/>
</dbReference>
<proteinExistence type="predicted"/>
<dbReference type="Gene3D" id="3.30.750.24">
    <property type="entry name" value="STAS domain"/>
    <property type="match status" value="1"/>
</dbReference>
<protein>
    <submittedName>
        <fullName evidence="2">STAS domain-containing protein</fullName>
    </submittedName>
</protein>
<organism evidence="2 3">
    <name type="scientific">Mycobacterium paraterrae</name>
    <dbReference type="NCBI Taxonomy" id="577492"/>
    <lineage>
        <taxon>Bacteria</taxon>
        <taxon>Bacillati</taxon>
        <taxon>Actinomycetota</taxon>
        <taxon>Actinomycetes</taxon>
        <taxon>Mycobacteriales</taxon>
        <taxon>Mycobacteriaceae</taxon>
        <taxon>Mycobacterium</taxon>
    </lineage>
</organism>
<keyword evidence="3" id="KW-1185">Reference proteome</keyword>
<gene>
    <name evidence="2" type="ORF">MKK62_14880</name>
</gene>
<dbReference type="SUPFAM" id="SSF52091">
    <property type="entry name" value="SpoIIaa-like"/>
    <property type="match status" value="1"/>
</dbReference>
<dbReference type="PROSITE" id="PS50801">
    <property type="entry name" value="STAS"/>
    <property type="match status" value="1"/>
</dbReference>
<evidence type="ECO:0000259" key="1">
    <source>
        <dbReference type="PROSITE" id="PS50801"/>
    </source>
</evidence>
<dbReference type="InterPro" id="IPR036513">
    <property type="entry name" value="STAS_dom_sf"/>
</dbReference>
<sequence length="104" mass="10902">MATALSLDTSRTGGGDLVLTAIGELDLSNIESFTQALAADVAEASGRDEMLTVDLRGIDYLDSTAVNALFAHAERIIVLANPFLVRVFDISGLTELATVKSTSS</sequence>
<dbReference type="RefSeq" id="WP_240258243.1">
    <property type="nucleotide sequence ID" value="NZ_CP092488.2"/>
</dbReference>